<proteinExistence type="inferred from homology"/>
<evidence type="ECO:0000256" key="3">
    <source>
        <dbReference type="SAM" id="Phobius"/>
    </source>
</evidence>
<feature type="transmembrane region" description="Helical" evidence="3">
    <location>
        <begin position="164"/>
        <end position="182"/>
    </location>
</feature>
<gene>
    <name evidence="5" type="ORF">C4520_12515</name>
</gene>
<evidence type="ECO:0000259" key="4">
    <source>
        <dbReference type="Pfam" id="PF00884"/>
    </source>
</evidence>
<dbReference type="SUPFAM" id="SSF53649">
    <property type="entry name" value="Alkaline phosphatase-like"/>
    <property type="match status" value="1"/>
</dbReference>
<dbReference type="InterPro" id="IPR050738">
    <property type="entry name" value="Sulfatase"/>
</dbReference>
<dbReference type="InterPro" id="IPR017850">
    <property type="entry name" value="Alkaline_phosphatase_core_sf"/>
</dbReference>
<evidence type="ECO:0000313" key="6">
    <source>
        <dbReference type="Proteomes" id="UP000265882"/>
    </source>
</evidence>
<dbReference type="InterPro" id="IPR000917">
    <property type="entry name" value="Sulfatase_N"/>
</dbReference>
<dbReference type="CDD" id="cd16148">
    <property type="entry name" value="sulfatase_like"/>
    <property type="match status" value="1"/>
</dbReference>
<dbReference type="EMBL" id="QZKU01000086">
    <property type="protein sequence ID" value="RJP19695.1"/>
    <property type="molecule type" value="Genomic_DNA"/>
</dbReference>
<dbReference type="PANTHER" id="PTHR42693">
    <property type="entry name" value="ARYLSULFATASE FAMILY MEMBER"/>
    <property type="match status" value="1"/>
</dbReference>
<dbReference type="GO" id="GO:0004065">
    <property type="term" value="F:arylsulfatase activity"/>
    <property type="evidence" value="ECO:0007669"/>
    <property type="project" value="TreeGrafter"/>
</dbReference>
<evidence type="ECO:0000313" key="5">
    <source>
        <dbReference type="EMBL" id="RJP19695.1"/>
    </source>
</evidence>
<keyword evidence="3" id="KW-0812">Transmembrane</keyword>
<feature type="transmembrane region" description="Helical" evidence="3">
    <location>
        <begin position="82"/>
        <end position="101"/>
    </location>
</feature>
<feature type="domain" description="Sulfatase N-terminal" evidence="4">
    <location>
        <begin position="197"/>
        <end position="468"/>
    </location>
</feature>
<evidence type="ECO:0000256" key="1">
    <source>
        <dbReference type="ARBA" id="ARBA00008779"/>
    </source>
</evidence>
<comment type="similarity">
    <text evidence="1">Belongs to the sulfatase family.</text>
</comment>
<feature type="transmembrane region" description="Helical" evidence="3">
    <location>
        <begin position="130"/>
        <end position="152"/>
    </location>
</feature>
<keyword evidence="3" id="KW-1133">Transmembrane helix</keyword>
<dbReference type="PANTHER" id="PTHR42693:SF33">
    <property type="entry name" value="ARYLSULFATASE"/>
    <property type="match status" value="1"/>
</dbReference>
<dbReference type="Proteomes" id="UP000265882">
    <property type="component" value="Unassembled WGS sequence"/>
</dbReference>
<dbReference type="AlphaFoldDB" id="A0A3A4NMH3"/>
<dbReference type="Gene3D" id="3.40.720.10">
    <property type="entry name" value="Alkaline Phosphatase, subunit A"/>
    <property type="match status" value="1"/>
</dbReference>
<name>A0A3A4NMH3_ABYX5</name>
<comment type="caution">
    <text evidence="5">The sequence shown here is derived from an EMBL/GenBank/DDBJ whole genome shotgun (WGS) entry which is preliminary data.</text>
</comment>
<reference evidence="5 6" key="1">
    <citation type="journal article" date="2017" name="ISME J.">
        <title>Energy and carbon metabolisms in a deep terrestrial subsurface fluid microbial community.</title>
        <authorList>
            <person name="Momper L."/>
            <person name="Jungbluth S.P."/>
            <person name="Lee M.D."/>
            <person name="Amend J.P."/>
        </authorList>
    </citation>
    <scope>NUCLEOTIDE SEQUENCE [LARGE SCALE GENOMIC DNA]</scope>
    <source>
        <strain evidence="5">SURF_5</strain>
    </source>
</reference>
<feature type="modified residue" description="3-oxoalanine (Ser)" evidence="2">
    <location>
        <position position="245"/>
    </location>
</feature>
<organism evidence="5 6">
    <name type="scientific">Abyssobacteria bacterium (strain SURF_5)</name>
    <dbReference type="NCBI Taxonomy" id="2093360"/>
    <lineage>
        <taxon>Bacteria</taxon>
        <taxon>Pseudomonadati</taxon>
        <taxon>Candidatus Hydrogenedentota</taxon>
        <taxon>Candidatus Abyssobacteria</taxon>
    </lineage>
</organism>
<dbReference type="Pfam" id="PF00884">
    <property type="entry name" value="Sulfatase"/>
    <property type="match status" value="1"/>
</dbReference>
<sequence>MMKNRYLIKLLHAGLLLICFLAAFSLFWLVADIQIQVDAAPETLSFKLRYALLGGLCLFALMYSGVSISAAASNHQSKGRILAWYALPALCFLALTVFARYTGPNLTAEISRGPFAFLLKRVIPDLRDDAASLAIAVVPSMVLLLAVAVKAFSKAEFVTVRRWLKADASLALLVAFVSFGAWQNWGYNVYTRKGGEPNIVFIICDAMRADHLGGYGYFRETSPVMDQLAKEGVIFTNFTAASSWSEPSYIAMYSSQYPSYYRAKSNTGEIRISRELSKKDYYTHGFITNIFAYYPFGGTRATYDHRFISTSTDTTKLITDLALQMITRRARDKFFIHLQYMDPHSPYIPPLPEYGMFVDLANKLETPENEARRRAALYDGEIRWINFQISRIVSRLQSLGLYDNTYIVITADHGEKFDDPSSPHGGSLEDELLHVPLIIRGPGIPPNRRIDSPASHVDLLPTFMEWIGAEPAPDYQGKSLMPLIHGEEDADRIIFSELMIPAFAPKYHVIAVRKGPWKLITGGPDGDQLFNLEQDRSELVNLAEKFPDLLLKLKQDADDFKKNAPSDRAVIQYSPQEREVLKGLGYLQ</sequence>
<comment type="PTM">
    <text evidence="2">The conversion to 3-oxoalanine (also known as C-formylglycine, FGly), of a serine or cysteine residue in prokaryotes and of a cysteine residue in eukaryotes, is critical for catalytic activity.</text>
</comment>
<evidence type="ECO:0000256" key="2">
    <source>
        <dbReference type="PIRSR" id="PIRSR600917-52"/>
    </source>
</evidence>
<dbReference type="Gene3D" id="3.30.1120.10">
    <property type="match status" value="1"/>
</dbReference>
<keyword evidence="3" id="KW-0472">Membrane</keyword>
<feature type="transmembrane region" description="Helical" evidence="3">
    <location>
        <begin position="49"/>
        <end position="70"/>
    </location>
</feature>
<protein>
    <recommendedName>
        <fullName evidence="4">Sulfatase N-terminal domain-containing protein</fullName>
    </recommendedName>
</protein>
<accession>A0A3A4NMH3</accession>